<dbReference type="PANTHER" id="PTHR30193">
    <property type="entry name" value="ABC TRANSPORTER PERMEASE PROTEIN"/>
    <property type="match status" value="1"/>
</dbReference>
<evidence type="ECO:0000259" key="9">
    <source>
        <dbReference type="PROSITE" id="PS50928"/>
    </source>
</evidence>
<evidence type="ECO:0000256" key="4">
    <source>
        <dbReference type="ARBA" id="ARBA00022692"/>
    </source>
</evidence>
<feature type="transmembrane region" description="Helical" evidence="7">
    <location>
        <begin position="105"/>
        <end position="126"/>
    </location>
</feature>
<keyword evidence="6 7" id="KW-0472">Membrane</keyword>
<keyword evidence="5 7" id="KW-1133">Transmembrane helix</keyword>
<feature type="domain" description="ABC transmembrane type-1" evidence="9">
    <location>
        <begin position="101"/>
        <end position="316"/>
    </location>
</feature>
<comment type="subcellular location">
    <subcellularLocation>
        <location evidence="1 7">Cell membrane</location>
        <topology evidence="1 7">Multi-pass membrane protein</topology>
    </subcellularLocation>
</comment>
<reference evidence="11" key="1">
    <citation type="submission" date="2017-04" db="EMBL/GenBank/DDBJ databases">
        <authorList>
            <person name="Varghese N."/>
            <person name="Submissions S."/>
        </authorList>
    </citation>
    <scope>NUCLEOTIDE SEQUENCE [LARGE SCALE GENOMIC DNA]</scope>
    <source>
        <strain evidence="11">VKM Ac-2121</strain>
    </source>
</reference>
<dbReference type="AlphaFoldDB" id="A0A1X7NLI3"/>
<proteinExistence type="inferred from homology"/>
<feature type="transmembrane region" description="Helical" evidence="7">
    <location>
        <begin position="40"/>
        <end position="61"/>
    </location>
</feature>
<gene>
    <name evidence="10" type="ORF">SAMN06295885_1458</name>
</gene>
<comment type="similarity">
    <text evidence="7">Belongs to the binding-protein-dependent transport system permease family.</text>
</comment>
<keyword evidence="4 7" id="KW-0812">Transmembrane</keyword>
<keyword evidence="2 7" id="KW-0813">Transport</keyword>
<dbReference type="GO" id="GO:0005886">
    <property type="term" value="C:plasma membrane"/>
    <property type="evidence" value="ECO:0007669"/>
    <property type="project" value="UniProtKB-SubCell"/>
</dbReference>
<evidence type="ECO:0000256" key="3">
    <source>
        <dbReference type="ARBA" id="ARBA00022475"/>
    </source>
</evidence>
<sequence length="322" mass="35289">MTTPSQTAPAPQSAAPGAVPERTTPRRPVRPRGTRRITRVPLAVWLFLLLPLAVELAWVFWPAINSFYLSLTRWNGIGDPEFIGLDNFVDLGSDPIFATALVNNVIWVIGFGGLSVAIGLALAVALNKPRRGVGFYRSAIYLPMVFSLAVTGLFWRVIYQPDGVVNSFLGVVGLGDLERQWLADPTLALYAVLVAAVWRQCGYIMVLYLAGLKGVDPTLEEAAAVDGASRSQRFWRIVMPQLKGVNGVVFAVTVIDSLRTFDIVWAMTRGGPYNSTQLLSTYMFQESFTVLNLGYGSAIAVVIFLLAIVFIITYLVRATKED</sequence>
<dbReference type="Proteomes" id="UP000193711">
    <property type="component" value="Unassembled WGS sequence"/>
</dbReference>
<evidence type="ECO:0000256" key="7">
    <source>
        <dbReference type="RuleBase" id="RU363032"/>
    </source>
</evidence>
<dbReference type="SUPFAM" id="SSF161098">
    <property type="entry name" value="MetI-like"/>
    <property type="match status" value="1"/>
</dbReference>
<feature type="region of interest" description="Disordered" evidence="8">
    <location>
        <begin position="1"/>
        <end position="32"/>
    </location>
</feature>
<dbReference type="Gene3D" id="1.10.3720.10">
    <property type="entry name" value="MetI-like"/>
    <property type="match status" value="1"/>
</dbReference>
<feature type="transmembrane region" description="Helical" evidence="7">
    <location>
        <begin position="245"/>
        <end position="268"/>
    </location>
</feature>
<feature type="compositionally biased region" description="Low complexity" evidence="8">
    <location>
        <begin position="1"/>
        <end position="22"/>
    </location>
</feature>
<keyword evidence="11" id="KW-1185">Reference proteome</keyword>
<evidence type="ECO:0000256" key="1">
    <source>
        <dbReference type="ARBA" id="ARBA00004651"/>
    </source>
</evidence>
<dbReference type="CDD" id="cd06261">
    <property type="entry name" value="TM_PBP2"/>
    <property type="match status" value="1"/>
</dbReference>
<dbReference type="RefSeq" id="WP_244274795.1">
    <property type="nucleotide sequence ID" value="NZ_FXBM01000001.1"/>
</dbReference>
<accession>A0A1X7NLI3</accession>
<name>A0A1X7NLI3_9MICO</name>
<dbReference type="Pfam" id="PF00528">
    <property type="entry name" value="BPD_transp_1"/>
    <property type="match status" value="1"/>
</dbReference>
<organism evidence="10 11">
    <name type="scientific">Rathayibacter oskolensis</name>
    <dbReference type="NCBI Taxonomy" id="1891671"/>
    <lineage>
        <taxon>Bacteria</taxon>
        <taxon>Bacillati</taxon>
        <taxon>Actinomycetota</taxon>
        <taxon>Actinomycetes</taxon>
        <taxon>Micrococcales</taxon>
        <taxon>Microbacteriaceae</taxon>
        <taxon>Rathayibacter</taxon>
    </lineage>
</organism>
<evidence type="ECO:0000256" key="8">
    <source>
        <dbReference type="SAM" id="MobiDB-lite"/>
    </source>
</evidence>
<dbReference type="InterPro" id="IPR035906">
    <property type="entry name" value="MetI-like_sf"/>
</dbReference>
<dbReference type="InterPro" id="IPR000515">
    <property type="entry name" value="MetI-like"/>
</dbReference>
<keyword evidence="3" id="KW-1003">Cell membrane</keyword>
<dbReference type="EMBL" id="FXBM01000001">
    <property type="protein sequence ID" value="SMH38164.1"/>
    <property type="molecule type" value="Genomic_DNA"/>
</dbReference>
<dbReference type="InterPro" id="IPR051393">
    <property type="entry name" value="ABC_transporter_permease"/>
</dbReference>
<dbReference type="PROSITE" id="PS50928">
    <property type="entry name" value="ABC_TM1"/>
    <property type="match status" value="1"/>
</dbReference>
<dbReference type="GO" id="GO:0055085">
    <property type="term" value="P:transmembrane transport"/>
    <property type="evidence" value="ECO:0007669"/>
    <property type="project" value="InterPro"/>
</dbReference>
<feature type="transmembrane region" description="Helical" evidence="7">
    <location>
        <begin position="187"/>
        <end position="210"/>
    </location>
</feature>
<dbReference type="STRING" id="1891671.SAMN06295885_1458"/>
<dbReference type="PANTHER" id="PTHR30193:SF37">
    <property type="entry name" value="INNER MEMBRANE ABC TRANSPORTER PERMEASE PROTEIN YCJO"/>
    <property type="match status" value="1"/>
</dbReference>
<protein>
    <submittedName>
        <fullName evidence="10">Carbohydrate ABC transporter membrane protein 1, CUT1 family</fullName>
    </submittedName>
</protein>
<evidence type="ECO:0000256" key="6">
    <source>
        <dbReference type="ARBA" id="ARBA00023136"/>
    </source>
</evidence>
<feature type="transmembrane region" description="Helical" evidence="7">
    <location>
        <begin position="288"/>
        <end position="316"/>
    </location>
</feature>
<evidence type="ECO:0000256" key="2">
    <source>
        <dbReference type="ARBA" id="ARBA00022448"/>
    </source>
</evidence>
<evidence type="ECO:0000313" key="11">
    <source>
        <dbReference type="Proteomes" id="UP000193711"/>
    </source>
</evidence>
<evidence type="ECO:0000256" key="5">
    <source>
        <dbReference type="ARBA" id="ARBA00022989"/>
    </source>
</evidence>
<evidence type="ECO:0000313" key="10">
    <source>
        <dbReference type="EMBL" id="SMH38164.1"/>
    </source>
</evidence>
<feature type="transmembrane region" description="Helical" evidence="7">
    <location>
        <begin position="138"/>
        <end position="158"/>
    </location>
</feature>